<dbReference type="PANTHER" id="PTHR47992">
    <property type="entry name" value="PROTEIN PHOSPHATASE"/>
    <property type="match status" value="1"/>
</dbReference>
<dbReference type="CDD" id="cd00143">
    <property type="entry name" value="PP2Cc"/>
    <property type="match status" value="1"/>
</dbReference>
<reference evidence="2" key="1">
    <citation type="submission" date="2017-10" db="EMBL/GenBank/DDBJ databases">
        <title>Resolving the taxonomy of Roseburia spp., Eubacterium rectale and Agathobacter spp. through phylogenomic analysis.</title>
        <authorList>
            <person name="Sheridan P.O."/>
            <person name="Walker A.W."/>
            <person name="Duncan S.H."/>
            <person name="Scott K.P."/>
            <person name="Toole P.W.O."/>
            <person name="Luis P."/>
            <person name="Flint H.J."/>
        </authorList>
    </citation>
    <scope>NUCLEOTIDE SEQUENCE [LARGE SCALE GENOMIC DNA]</scope>
    <source>
        <strain evidence="2">JK10</strain>
    </source>
</reference>
<dbReference type="GO" id="GO:0004722">
    <property type="term" value="F:protein serine/threonine phosphatase activity"/>
    <property type="evidence" value="ECO:0007669"/>
    <property type="project" value="InterPro"/>
</dbReference>
<feature type="domain" description="PPM-type phosphatase" evidence="1">
    <location>
        <begin position="9"/>
        <end position="266"/>
    </location>
</feature>
<dbReference type="PROSITE" id="PS51746">
    <property type="entry name" value="PPM_2"/>
    <property type="match status" value="1"/>
</dbReference>
<dbReference type="AlphaFoldDB" id="A0A2G3EAU6"/>
<dbReference type="SMART" id="SM00331">
    <property type="entry name" value="PP2C_SIG"/>
    <property type="match status" value="1"/>
</dbReference>
<dbReference type="InterPro" id="IPR015655">
    <property type="entry name" value="PP2C"/>
</dbReference>
<evidence type="ECO:0000259" key="1">
    <source>
        <dbReference type="PROSITE" id="PS51746"/>
    </source>
</evidence>
<dbReference type="Gene3D" id="3.60.40.10">
    <property type="entry name" value="PPM-type phosphatase domain"/>
    <property type="match status" value="1"/>
</dbReference>
<dbReference type="SMART" id="SM00332">
    <property type="entry name" value="PP2Cc"/>
    <property type="match status" value="1"/>
</dbReference>
<dbReference type="SUPFAM" id="SSF81606">
    <property type="entry name" value="PP2C-like"/>
    <property type="match status" value="1"/>
</dbReference>
<accession>A0A2G3EAU6</accession>
<organism evidence="2 3">
    <name type="scientific">Pseudobutyrivibrio ruminis</name>
    <dbReference type="NCBI Taxonomy" id="46206"/>
    <lineage>
        <taxon>Bacteria</taxon>
        <taxon>Bacillati</taxon>
        <taxon>Bacillota</taxon>
        <taxon>Clostridia</taxon>
        <taxon>Lachnospirales</taxon>
        <taxon>Lachnospiraceae</taxon>
        <taxon>Pseudobutyrivibrio</taxon>
    </lineage>
</organism>
<protein>
    <submittedName>
        <fullName evidence="2">Serine/threonine-protein phosphatase</fullName>
    </submittedName>
</protein>
<proteinExistence type="predicted"/>
<dbReference type="InterPro" id="IPR036457">
    <property type="entry name" value="PPM-type-like_dom_sf"/>
</dbReference>
<sequence>MKNLNMSYKTDAFSFIGVKKKVNQDALIIKQAKTADGGNVCMACLCDGMGGLSQGEVASATFVKRMDEWFKNELPRVLMPSDITEDLTQEMDAYSHYWGQIKAQWQGIIQKTNERLMRYGEDRGIELGTTVVAIIIINDEYMVMNVGDSRAYELDERRIKLLTHDHSYVQREMDLGNMTLEEAQNSNKKSLLLQCVGASEVVIPDFYQGYANTPHKFLLCSDGFWRKLEDDEMIEVCKQQNGLEKLTDAVVARGETDNISSLLISV</sequence>
<comment type="caution">
    <text evidence="2">The sequence shown here is derived from an EMBL/GenBank/DDBJ whole genome shotgun (WGS) entry which is preliminary data.</text>
</comment>
<dbReference type="Pfam" id="PF13672">
    <property type="entry name" value="PP2C_2"/>
    <property type="match status" value="1"/>
</dbReference>
<keyword evidence="3" id="KW-1185">Reference proteome</keyword>
<gene>
    <name evidence="2" type="ORF">CSX00_05860</name>
</gene>
<evidence type="ECO:0000313" key="2">
    <source>
        <dbReference type="EMBL" id="PHU40412.1"/>
    </source>
</evidence>
<dbReference type="Proteomes" id="UP000224317">
    <property type="component" value="Unassembled WGS sequence"/>
</dbReference>
<dbReference type="EMBL" id="PDYH01000019">
    <property type="protein sequence ID" value="PHU40412.1"/>
    <property type="molecule type" value="Genomic_DNA"/>
</dbReference>
<name>A0A2G3EAU6_9FIRM</name>
<dbReference type="InterPro" id="IPR001932">
    <property type="entry name" value="PPM-type_phosphatase-like_dom"/>
</dbReference>
<evidence type="ECO:0000313" key="3">
    <source>
        <dbReference type="Proteomes" id="UP000224317"/>
    </source>
</evidence>